<evidence type="ECO:0000313" key="1">
    <source>
        <dbReference type="EMBL" id="QZE14733.1"/>
    </source>
</evidence>
<gene>
    <name evidence="1" type="ORF">K4L44_02415</name>
</gene>
<protein>
    <submittedName>
        <fullName evidence="1">Precorrin-6A/cobalt-precorrin-6A reductase</fullName>
    </submittedName>
</protein>
<reference evidence="1" key="1">
    <citation type="submission" date="2021-08" db="EMBL/GenBank/DDBJ databases">
        <title>Novel anaerobic bacterium isolated from sea squirt in East Sea, Republic of Korea.</title>
        <authorList>
            <person name="Nguyen T.H."/>
            <person name="Li Z."/>
            <person name="Lee Y.-J."/>
            <person name="Ko J."/>
            <person name="Kim S.-G."/>
        </authorList>
    </citation>
    <scope>NUCLEOTIDE SEQUENCE</scope>
    <source>
        <strain evidence="1">KCTC 25031</strain>
    </source>
</reference>
<accession>A0AC61NGH7</accession>
<proteinExistence type="predicted"/>
<sequence length="256" mass="29199">MIWVFGGTTEGKKCIAILDQRNIPYIYSTKTKVIVSLGKNGSYSYGALDSAEMQNVFVKRGVTAVIDAAHPFAQILHENVFQVCEDLQVPLVRFERHFSQEKSSTVHYEENLDKIISNLEEESFKSIFVMTGVQNIPAYFDRGISGELHFRIIDCARSRRLAQEYGVDEDHLHFFPATMNVDEQLHLMSSLGIDSMVTKESGASGFFHDKVEVSERLQIPLYVWKRPKLPTYIYTVFSSDELDEILNNLIDEEESA</sequence>
<evidence type="ECO:0000313" key="2">
    <source>
        <dbReference type="Proteomes" id="UP000826212"/>
    </source>
</evidence>
<name>A0AC61NGH7_9BACT</name>
<keyword evidence="2" id="KW-1185">Reference proteome</keyword>
<dbReference type="EMBL" id="CP081303">
    <property type="protein sequence ID" value="QZE14733.1"/>
    <property type="molecule type" value="Genomic_DNA"/>
</dbReference>
<dbReference type="Proteomes" id="UP000826212">
    <property type="component" value="Chromosome"/>
</dbReference>
<organism evidence="1 2">
    <name type="scientific">Halosquirtibacter laminarini</name>
    <dbReference type="NCBI Taxonomy" id="3374600"/>
    <lineage>
        <taxon>Bacteria</taxon>
        <taxon>Pseudomonadati</taxon>
        <taxon>Bacteroidota</taxon>
        <taxon>Bacteroidia</taxon>
        <taxon>Marinilabiliales</taxon>
        <taxon>Prolixibacteraceae</taxon>
        <taxon>Halosquirtibacter</taxon>
    </lineage>
</organism>